<evidence type="ECO:0000256" key="2">
    <source>
        <dbReference type="SAM" id="SignalP"/>
    </source>
</evidence>
<accession>A0A4Y6PN64</accession>
<feature type="region of interest" description="Disordered" evidence="1">
    <location>
        <begin position="57"/>
        <end position="80"/>
    </location>
</feature>
<gene>
    <name evidence="3" type="ORF">FIV42_02670</name>
</gene>
<evidence type="ECO:0000313" key="3">
    <source>
        <dbReference type="EMBL" id="QDG49680.1"/>
    </source>
</evidence>
<keyword evidence="4" id="KW-1185">Reference proteome</keyword>
<dbReference type="Proteomes" id="UP000315995">
    <property type="component" value="Chromosome"/>
</dbReference>
<keyword evidence="2" id="KW-0732">Signal</keyword>
<reference evidence="3 4" key="1">
    <citation type="submission" date="2019-06" db="EMBL/GenBank/DDBJ databases">
        <title>Persicimonas caeni gen. nov., sp. nov., a predatory bacterium isolated from solar saltern.</title>
        <authorList>
            <person name="Wang S."/>
        </authorList>
    </citation>
    <scope>NUCLEOTIDE SEQUENCE [LARGE SCALE GENOMIC DNA]</scope>
    <source>
        <strain evidence="3 4">YN101</strain>
    </source>
</reference>
<feature type="chain" id="PRO_5030106107" description="Lipoprotein" evidence="2">
    <location>
        <begin position="22"/>
        <end position="213"/>
    </location>
</feature>
<organism evidence="3 4">
    <name type="scientific">Persicimonas caeni</name>
    <dbReference type="NCBI Taxonomy" id="2292766"/>
    <lineage>
        <taxon>Bacteria</taxon>
        <taxon>Deltaproteobacteria</taxon>
        <taxon>Bradymonadales</taxon>
        <taxon>Bradymonadaceae</taxon>
        <taxon>Persicimonas</taxon>
    </lineage>
</organism>
<dbReference type="EMBL" id="CP041186">
    <property type="protein sequence ID" value="QDG49680.1"/>
    <property type="molecule type" value="Genomic_DNA"/>
</dbReference>
<name>A0A4Y6PN64_PERCE</name>
<dbReference type="RefSeq" id="WP_141196177.1">
    <property type="nucleotide sequence ID" value="NZ_CP041186.1"/>
</dbReference>
<dbReference type="AlphaFoldDB" id="A0A4Y6PN64"/>
<proteinExistence type="predicted"/>
<feature type="compositionally biased region" description="Acidic residues" evidence="1">
    <location>
        <begin position="65"/>
        <end position="80"/>
    </location>
</feature>
<feature type="signal peptide" evidence="2">
    <location>
        <begin position="1"/>
        <end position="21"/>
    </location>
</feature>
<accession>A0A5B8Y024</accession>
<evidence type="ECO:0000313" key="4">
    <source>
        <dbReference type="Proteomes" id="UP000315995"/>
    </source>
</evidence>
<sequence length="213" mass="23133">MLSPKSGLFALFIATGSLLLASGCGVDRFNDAGCVSDEECRFSRICFEGTCVDPSGVDQPVEPDAGPDADADVDDPEPDTPTELNFMGQWETNATGQVTQPDGRVEEVDEDRVIVDIREGIDSDLTIRMLDAEGFCPLQARILDANSFELLDVGCISDQGDFIMTYEDVIGRGQVNQEGIFNMTLQATVVGEMEGQPAFNAYLDIAFIEGERR</sequence>
<evidence type="ECO:0000256" key="1">
    <source>
        <dbReference type="SAM" id="MobiDB-lite"/>
    </source>
</evidence>
<evidence type="ECO:0008006" key="5">
    <source>
        <dbReference type="Google" id="ProtNLM"/>
    </source>
</evidence>
<dbReference type="PROSITE" id="PS51257">
    <property type="entry name" value="PROKAR_LIPOPROTEIN"/>
    <property type="match status" value="1"/>
</dbReference>
<protein>
    <recommendedName>
        <fullName evidence="5">Lipoprotein</fullName>
    </recommendedName>
</protein>